<proteinExistence type="predicted"/>
<comment type="caution">
    <text evidence="1">The sequence shown here is derived from an EMBL/GenBank/DDBJ whole genome shotgun (WGS) entry which is preliminary data.</text>
</comment>
<sequence>MKTGTARPSSSMITRSGISKLRQNVTARRHGTVRPASTVSKAKTDDAVAKPPSQPAKTDGKDSKYTTWSKHAETSPFPDFLSPTPKQCEEAHAILEEMHGDTVRKNFAEMDDPRQAYPRPMDALVVAQLSQATSWSNAQRAMKSMADVYGSTFAYGKILDGGIQKLQDALRPGGMQNRKAKMLTQLLLDVKERHGEWNLDFLFKLSDEDAMKEVLRYHGIGPKSAFCLLSICLQRQSFAVDTHIYRITGLWGWRPKGASREKAQAHLDARIPAELKFPLHYLFIVHGRECPRCRGNGDASATCKFKQQCNQTANAEGHS</sequence>
<dbReference type="EMBL" id="JAPHNI010000040">
    <property type="protein sequence ID" value="KAJ8117820.1"/>
    <property type="molecule type" value="Genomic_DNA"/>
</dbReference>
<keyword evidence="2" id="KW-1185">Reference proteome</keyword>
<gene>
    <name evidence="1" type="ORF">OPT61_g1070</name>
</gene>
<organism evidence="1 2">
    <name type="scientific">Boeremia exigua</name>
    <dbReference type="NCBI Taxonomy" id="749465"/>
    <lineage>
        <taxon>Eukaryota</taxon>
        <taxon>Fungi</taxon>
        <taxon>Dikarya</taxon>
        <taxon>Ascomycota</taxon>
        <taxon>Pezizomycotina</taxon>
        <taxon>Dothideomycetes</taxon>
        <taxon>Pleosporomycetidae</taxon>
        <taxon>Pleosporales</taxon>
        <taxon>Pleosporineae</taxon>
        <taxon>Didymellaceae</taxon>
        <taxon>Boeremia</taxon>
    </lineage>
</organism>
<evidence type="ECO:0000313" key="2">
    <source>
        <dbReference type="Proteomes" id="UP001153331"/>
    </source>
</evidence>
<protein>
    <submittedName>
        <fullName evidence="1">Uncharacterized protein</fullName>
    </submittedName>
</protein>
<name>A0ACC2IRM7_9PLEO</name>
<dbReference type="Proteomes" id="UP001153331">
    <property type="component" value="Unassembled WGS sequence"/>
</dbReference>
<reference evidence="1" key="1">
    <citation type="submission" date="2022-11" db="EMBL/GenBank/DDBJ databases">
        <title>Genome Sequence of Boeremia exigua.</title>
        <authorList>
            <person name="Buettner E."/>
        </authorList>
    </citation>
    <scope>NUCLEOTIDE SEQUENCE</scope>
    <source>
        <strain evidence="1">CU02</strain>
    </source>
</reference>
<accession>A0ACC2IRM7</accession>
<evidence type="ECO:0000313" key="1">
    <source>
        <dbReference type="EMBL" id="KAJ8117820.1"/>
    </source>
</evidence>